<dbReference type="Pfam" id="PF04085">
    <property type="entry name" value="MreC"/>
    <property type="match status" value="1"/>
</dbReference>
<name>A0A1J4N5D7_9ACTN</name>
<dbReference type="PANTHER" id="PTHR34138">
    <property type="entry name" value="CELL SHAPE-DETERMINING PROTEIN MREC"/>
    <property type="match status" value="1"/>
</dbReference>
<dbReference type="Proteomes" id="UP000033772">
    <property type="component" value="Unassembled WGS sequence"/>
</dbReference>
<evidence type="ECO:0000259" key="8">
    <source>
        <dbReference type="Pfam" id="PF04085"/>
    </source>
</evidence>
<evidence type="ECO:0000256" key="3">
    <source>
        <dbReference type="ARBA" id="ARBA00022960"/>
    </source>
</evidence>
<evidence type="ECO:0000313" key="10">
    <source>
        <dbReference type="Proteomes" id="UP000033772"/>
    </source>
</evidence>
<dbReference type="OrthoDB" id="5196068at2"/>
<dbReference type="STRING" id="1844.UG56_014205"/>
<feature type="region of interest" description="Disordered" evidence="7">
    <location>
        <begin position="1"/>
        <end position="45"/>
    </location>
</feature>
<dbReference type="InterPro" id="IPR007221">
    <property type="entry name" value="MreC"/>
</dbReference>
<evidence type="ECO:0000256" key="1">
    <source>
        <dbReference type="ARBA" id="ARBA00009369"/>
    </source>
</evidence>
<keyword evidence="10" id="KW-1185">Reference proteome</keyword>
<dbReference type="Gene3D" id="2.40.10.340">
    <property type="entry name" value="Rod shape-determining protein MreC, domain 1"/>
    <property type="match status" value="1"/>
</dbReference>
<dbReference type="GO" id="GO:0005886">
    <property type="term" value="C:plasma membrane"/>
    <property type="evidence" value="ECO:0007669"/>
    <property type="project" value="TreeGrafter"/>
</dbReference>
<dbReference type="GO" id="GO:0008360">
    <property type="term" value="P:regulation of cell shape"/>
    <property type="evidence" value="ECO:0007669"/>
    <property type="project" value="UniProtKB-KW"/>
</dbReference>
<evidence type="ECO:0000313" key="9">
    <source>
        <dbReference type="EMBL" id="OIJ26167.1"/>
    </source>
</evidence>
<dbReference type="Gene3D" id="2.40.10.350">
    <property type="entry name" value="Rod shape-determining protein MreC, domain 2"/>
    <property type="match status" value="1"/>
</dbReference>
<feature type="domain" description="Rod shape-determining protein MreC beta-barrel core" evidence="8">
    <location>
        <begin position="167"/>
        <end position="322"/>
    </location>
</feature>
<proteinExistence type="inferred from homology"/>
<gene>
    <name evidence="9" type="ORF">UG56_014205</name>
</gene>
<dbReference type="PIRSF" id="PIRSF038471">
    <property type="entry name" value="MreC"/>
    <property type="match status" value="1"/>
</dbReference>
<comment type="function">
    <text evidence="5">Involved in formation and maintenance of cell shape.</text>
</comment>
<dbReference type="EMBL" id="JZDQ02000018">
    <property type="protein sequence ID" value="OIJ26167.1"/>
    <property type="molecule type" value="Genomic_DNA"/>
</dbReference>
<evidence type="ECO:0000256" key="6">
    <source>
        <dbReference type="SAM" id="Coils"/>
    </source>
</evidence>
<protein>
    <recommendedName>
        <fullName evidence="2 5">Cell shape-determining protein MreC</fullName>
    </recommendedName>
    <alternativeName>
        <fullName evidence="4 5">Cell shape protein MreC</fullName>
    </alternativeName>
</protein>
<dbReference type="PANTHER" id="PTHR34138:SF1">
    <property type="entry name" value="CELL SHAPE-DETERMINING PROTEIN MREC"/>
    <property type="match status" value="1"/>
</dbReference>
<feature type="coiled-coil region" evidence="6">
    <location>
        <begin position="100"/>
        <end position="127"/>
    </location>
</feature>
<dbReference type="InterPro" id="IPR042175">
    <property type="entry name" value="Cell/Rod_MreC_2"/>
</dbReference>
<evidence type="ECO:0000256" key="5">
    <source>
        <dbReference type="PIRNR" id="PIRNR038471"/>
    </source>
</evidence>
<feature type="compositionally biased region" description="Basic and acidic residues" evidence="7">
    <location>
        <begin position="28"/>
        <end position="38"/>
    </location>
</feature>
<dbReference type="AlphaFoldDB" id="A0A1J4N5D7"/>
<dbReference type="InterPro" id="IPR042177">
    <property type="entry name" value="Cell/Rod_1"/>
</dbReference>
<evidence type="ECO:0000256" key="7">
    <source>
        <dbReference type="SAM" id="MobiDB-lite"/>
    </source>
</evidence>
<comment type="caution">
    <text evidence="9">The sequence shown here is derived from an EMBL/GenBank/DDBJ whole genome shotgun (WGS) entry which is preliminary data.</text>
</comment>
<comment type="similarity">
    <text evidence="1 5">Belongs to the MreC family.</text>
</comment>
<evidence type="ECO:0000256" key="4">
    <source>
        <dbReference type="ARBA" id="ARBA00032089"/>
    </source>
</evidence>
<dbReference type="InterPro" id="IPR055342">
    <property type="entry name" value="MreC_beta-barrel_core"/>
</dbReference>
<feature type="compositionally biased region" description="Basic and acidic residues" evidence="7">
    <location>
        <begin position="8"/>
        <end position="20"/>
    </location>
</feature>
<keyword evidence="3 5" id="KW-0133">Cell shape</keyword>
<keyword evidence="6" id="KW-0175">Coiled coil</keyword>
<evidence type="ECO:0000256" key="2">
    <source>
        <dbReference type="ARBA" id="ARBA00013855"/>
    </source>
</evidence>
<accession>A0A1J4N5D7</accession>
<sequence length="341" mass="36059">MSLLSPRPSERLRKGLEQRKGPKPMVRTPRERLNRRGSLETNADGGGPKGSWLIALILCCATLATLDQTPALEPARTAVGEVLSPLETGAAMVARPFTGIPEWFDSRDELRERVAKLEAENATLRRQVEVTDYGRSKLAEYESITRAAEDLGYALVPARVTAYGPAQTFNRTVTIDAGSAAGIRSDMSVITGDGLVGRVLRVTKTSATVLLIVDAASVVGGRVGGEDRSGKKSGQVGMVRGSGVVAGRSDAGLLSLDLVDQTAAPLKGDTVITWGDGRAAPYVSGLPIGEVTDTFASVRDSSRTVRIKPYVDFGSLDVVGVVVPGDTMSDRAVVTPEGELR</sequence>
<organism evidence="9 10">
    <name type="scientific">Nocardioides luteus</name>
    <dbReference type="NCBI Taxonomy" id="1844"/>
    <lineage>
        <taxon>Bacteria</taxon>
        <taxon>Bacillati</taxon>
        <taxon>Actinomycetota</taxon>
        <taxon>Actinomycetes</taxon>
        <taxon>Propionibacteriales</taxon>
        <taxon>Nocardioidaceae</taxon>
        <taxon>Nocardioides</taxon>
    </lineage>
</organism>
<reference evidence="9" key="1">
    <citation type="submission" date="2016-10" db="EMBL/GenBank/DDBJ databases">
        <title>Draft Genome Sequence of Nocardioides luteus Strain BAFB, an Alkane-Degrading Bacterium Isolated from JP-7 Polluted Soil.</title>
        <authorList>
            <person name="Brown L."/>
            <person name="Ruiz O.N."/>
            <person name="Gunasekera T."/>
        </authorList>
    </citation>
    <scope>NUCLEOTIDE SEQUENCE [LARGE SCALE GENOMIC DNA]</scope>
    <source>
        <strain evidence="9">BAFB</strain>
    </source>
</reference>